<dbReference type="GO" id="GO:0006024">
    <property type="term" value="P:glycosaminoglycan biosynthetic process"/>
    <property type="evidence" value="ECO:0007669"/>
    <property type="project" value="TreeGrafter"/>
</dbReference>
<dbReference type="Gene3D" id="3.40.50.720">
    <property type="entry name" value="NAD(P)-binding Rossmann-like Domain"/>
    <property type="match status" value="2"/>
</dbReference>
<evidence type="ECO:0000256" key="2">
    <source>
        <dbReference type="ARBA" id="ARBA00006601"/>
    </source>
</evidence>
<feature type="binding site" evidence="11">
    <location>
        <begin position="149"/>
        <end position="150"/>
    </location>
    <ligand>
        <name>NAD(+)</name>
        <dbReference type="ChEBI" id="CHEBI:57540"/>
    </ligand>
</feature>
<evidence type="ECO:0000256" key="10">
    <source>
        <dbReference type="PIRSR" id="PIRSR500133-2"/>
    </source>
</evidence>
<name>A0A317XYB7_9BASI</name>
<dbReference type="GO" id="GO:0003979">
    <property type="term" value="F:UDP-glucose 6-dehydrogenase activity"/>
    <property type="evidence" value="ECO:0007669"/>
    <property type="project" value="UniProtKB-EC"/>
</dbReference>
<dbReference type="EMBL" id="KZ819188">
    <property type="protein sequence ID" value="PWZ02920.1"/>
    <property type="molecule type" value="Genomic_DNA"/>
</dbReference>
<dbReference type="STRING" id="1882483.A0A317XYB7"/>
<evidence type="ECO:0000256" key="9">
    <source>
        <dbReference type="PIRSR" id="PIRSR500133-1"/>
    </source>
</evidence>
<feature type="binding site" evidence="10">
    <location>
        <begin position="185"/>
        <end position="189"/>
    </location>
    <ligand>
        <name>substrate</name>
    </ligand>
</feature>
<evidence type="ECO:0000256" key="1">
    <source>
        <dbReference type="ARBA" id="ARBA00004701"/>
    </source>
</evidence>
<feature type="binding site" evidence="10">
    <location>
        <begin position="362"/>
        <end position="363"/>
    </location>
    <ligand>
        <name>substrate</name>
    </ligand>
</feature>
<gene>
    <name evidence="13" type="ORF">BCV70DRAFT_153674</name>
</gene>
<protein>
    <recommendedName>
        <fullName evidence="4 8">UDP-glucose 6-dehydrogenase</fullName>
        <ecNumber evidence="3 8">1.1.1.22</ecNumber>
    </recommendedName>
</protein>
<dbReference type="PANTHER" id="PTHR11374">
    <property type="entry name" value="UDP-GLUCOSE DEHYDROGENASE/UDP-MANNAC DEHYDROGENASE"/>
    <property type="match status" value="1"/>
</dbReference>
<evidence type="ECO:0000313" key="13">
    <source>
        <dbReference type="EMBL" id="PWZ02920.1"/>
    </source>
</evidence>
<dbReference type="EC" id="1.1.1.22" evidence="3 8"/>
<dbReference type="InterPro" id="IPR017476">
    <property type="entry name" value="UDP-Glc/GDP-Man"/>
</dbReference>
<evidence type="ECO:0000256" key="3">
    <source>
        <dbReference type="ARBA" id="ARBA00012954"/>
    </source>
</evidence>
<dbReference type="SUPFAM" id="SSF52413">
    <property type="entry name" value="UDP-glucose/GDP-mannose dehydrogenase C-terminal domain"/>
    <property type="match status" value="1"/>
</dbReference>
<dbReference type="GO" id="GO:0005634">
    <property type="term" value="C:nucleus"/>
    <property type="evidence" value="ECO:0007669"/>
    <property type="project" value="TreeGrafter"/>
</dbReference>
<comment type="similarity">
    <text evidence="2 8">Belongs to the UDP-glucose/GDP-mannose dehydrogenase family.</text>
</comment>
<feature type="binding site" evidence="11">
    <location>
        <position position="55"/>
    </location>
    <ligand>
        <name>NAD(+)</name>
        <dbReference type="ChEBI" id="CHEBI:57540"/>
    </ligand>
</feature>
<organism evidence="13 14">
    <name type="scientific">Testicularia cyperi</name>
    <dbReference type="NCBI Taxonomy" id="1882483"/>
    <lineage>
        <taxon>Eukaryota</taxon>
        <taxon>Fungi</taxon>
        <taxon>Dikarya</taxon>
        <taxon>Basidiomycota</taxon>
        <taxon>Ustilaginomycotina</taxon>
        <taxon>Ustilaginomycetes</taxon>
        <taxon>Ustilaginales</taxon>
        <taxon>Anthracoideaceae</taxon>
        <taxon>Testicularia</taxon>
    </lineage>
</organism>
<feature type="active site" description="Nucleophile" evidence="9">
    <location>
        <position position="300"/>
    </location>
</feature>
<feature type="binding site" evidence="10">
    <location>
        <position position="470"/>
    </location>
    <ligand>
        <name>substrate</name>
    </ligand>
</feature>
<dbReference type="FunFam" id="1.20.5.100:FF:000001">
    <property type="entry name" value="UDP-glucose 6-dehydrogenase"/>
    <property type="match status" value="1"/>
</dbReference>
<dbReference type="InterPro" id="IPR001732">
    <property type="entry name" value="UDP-Glc/GDP-Man_DH_N"/>
</dbReference>
<dbReference type="InParanoid" id="A0A317XYB7"/>
<evidence type="ECO:0000256" key="11">
    <source>
        <dbReference type="PIRSR" id="PIRSR500133-3"/>
    </source>
</evidence>
<dbReference type="Proteomes" id="UP000246740">
    <property type="component" value="Unassembled WGS sequence"/>
</dbReference>
<feature type="binding site" evidence="11">
    <location>
        <begin position="108"/>
        <end position="112"/>
    </location>
    <ligand>
        <name>NAD(+)</name>
        <dbReference type="ChEBI" id="CHEBI:57540"/>
    </ligand>
</feature>
<dbReference type="FunFam" id="3.40.50.720:FF:000114">
    <property type="entry name" value="UDP-glucose 6-dehydrogenase"/>
    <property type="match status" value="1"/>
</dbReference>
<feature type="binding site" evidence="10">
    <location>
        <begin position="291"/>
        <end position="297"/>
    </location>
    <ligand>
        <name>substrate</name>
    </ligand>
</feature>
<feature type="binding site" evidence="10">
    <location>
        <position position="284"/>
    </location>
    <ligand>
        <name>substrate</name>
    </ligand>
</feature>
<dbReference type="FunFam" id="3.40.50.720:FF:000032">
    <property type="entry name" value="UDP-glucose 6-dehydrogenase"/>
    <property type="match status" value="1"/>
</dbReference>
<feature type="binding site" evidence="11">
    <location>
        <begin position="300"/>
        <end position="303"/>
    </location>
    <ligand>
        <name>NAD(+)</name>
        <dbReference type="ChEBI" id="CHEBI:57540"/>
    </ligand>
</feature>
<dbReference type="InterPro" id="IPR036220">
    <property type="entry name" value="UDP-Glc/GDP-Man_DH_C_sf"/>
</dbReference>
<feature type="binding site" evidence="11">
    <location>
        <position position="370"/>
    </location>
    <ligand>
        <name>NAD(+)</name>
        <dbReference type="ChEBI" id="CHEBI:57540"/>
    </ligand>
</feature>
<dbReference type="Pfam" id="PF03721">
    <property type="entry name" value="UDPG_MGDP_dh_N"/>
    <property type="match status" value="1"/>
</dbReference>
<reference evidence="13 14" key="1">
    <citation type="journal article" date="2018" name="Mol. Biol. Evol.">
        <title>Broad Genomic Sampling Reveals a Smut Pathogenic Ancestry of the Fungal Clade Ustilaginomycotina.</title>
        <authorList>
            <person name="Kijpornyongpan T."/>
            <person name="Mondo S.J."/>
            <person name="Barry K."/>
            <person name="Sandor L."/>
            <person name="Lee J."/>
            <person name="Lipzen A."/>
            <person name="Pangilinan J."/>
            <person name="LaButti K."/>
            <person name="Hainaut M."/>
            <person name="Henrissat B."/>
            <person name="Grigoriev I.V."/>
            <person name="Spatafora J.W."/>
            <person name="Aime M.C."/>
        </authorList>
    </citation>
    <scope>NUCLEOTIDE SEQUENCE [LARGE SCALE GENOMIC DNA]</scope>
    <source>
        <strain evidence="13 14">MCA 3645</strain>
    </source>
</reference>
<evidence type="ECO:0000256" key="8">
    <source>
        <dbReference type="PIRNR" id="PIRNR000124"/>
    </source>
</evidence>
<dbReference type="NCBIfam" id="TIGR03026">
    <property type="entry name" value="NDP-sugDHase"/>
    <property type="match status" value="1"/>
</dbReference>
<dbReference type="UniPathway" id="UPA00038">
    <property type="reaction ID" value="UER00491"/>
</dbReference>
<sequence length="500" mass="54308">MDRTIDSGVSVSSQHIQSVPAHVRSICCIGAGYVGGPTCSVIALKCPHIKVTIVDVNPVRIAAWNSDTLPVFEPGLDEVVKECRGRNLFFSTDIDSAIKEADLIFVSVNTPTKTSGVGKGFAADLHYVEASTRRIASVATSSKIIVEKSTVPCRTAASMRTILESNSSFAADGTPISFQILSNPEFLAEGTAIRDLLAPDRVLIGSLDTTEGKKAAGALREVYQNWVDGKKIYETGLWSSELSKLAANALLAQRISSINSLSAICEATGADVDEVAHACGLDGRIGSKFLKASIGFGGSCFQKDILNLVYLSESLGLSEVADYWHQVIKMNEYQKSRFAQKVVSTLFNTITMKKVAVLGFAFKKDTGDTRASAAITICKYFRQEQAKISIYDPKVTPAQIMLDLAEPGVIDDAEQLKKQVTITTSMREACTDAEAIVVCTEWDEFRDAPAQYWQEIYQTMKKPAFFFDGRGVVDAKTLRSIGFRVHTVGKGPLIVDPIWA</sequence>
<dbReference type="InterPro" id="IPR036291">
    <property type="entry name" value="NAD(P)-bd_dom_sf"/>
</dbReference>
<dbReference type="InterPro" id="IPR008927">
    <property type="entry name" value="6-PGluconate_DH-like_C_sf"/>
</dbReference>
<dbReference type="PIRSF" id="PIRSF000124">
    <property type="entry name" value="UDPglc_GDPman_dh"/>
    <property type="match status" value="1"/>
</dbReference>
<evidence type="ECO:0000256" key="7">
    <source>
        <dbReference type="ARBA" id="ARBA00047473"/>
    </source>
</evidence>
<keyword evidence="5 8" id="KW-0560">Oxidoreductase</keyword>
<dbReference type="Pfam" id="PF03720">
    <property type="entry name" value="UDPG_MGDP_dh_C"/>
    <property type="match status" value="1"/>
</dbReference>
<dbReference type="Gene3D" id="1.20.5.100">
    <property type="entry name" value="Cytochrome c1, transmembrane anchor, C-terminal"/>
    <property type="match status" value="1"/>
</dbReference>
<accession>A0A317XYB7</accession>
<evidence type="ECO:0000259" key="12">
    <source>
        <dbReference type="SMART" id="SM00984"/>
    </source>
</evidence>
<dbReference type="AlphaFoldDB" id="A0A317XYB7"/>
<dbReference type="Pfam" id="PF00984">
    <property type="entry name" value="UDPG_MGDP_dh"/>
    <property type="match status" value="1"/>
</dbReference>
<proteinExistence type="inferred from homology"/>
<dbReference type="GO" id="GO:0051287">
    <property type="term" value="F:NAD binding"/>
    <property type="evidence" value="ECO:0007669"/>
    <property type="project" value="InterPro"/>
</dbReference>
<dbReference type="SUPFAM" id="SSF48179">
    <property type="entry name" value="6-phosphogluconate dehydrogenase C-terminal domain-like"/>
    <property type="match status" value="1"/>
</dbReference>
<dbReference type="SUPFAM" id="SSF51735">
    <property type="entry name" value="NAD(P)-binding Rossmann-fold domains"/>
    <property type="match status" value="1"/>
</dbReference>
<feature type="binding site" evidence="11">
    <location>
        <position position="60"/>
    </location>
    <ligand>
        <name>NAD(+)</name>
        <dbReference type="ChEBI" id="CHEBI:57540"/>
    </ligand>
</feature>
<comment type="catalytic activity">
    <reaction evidence="7 8">
        <text>UDP-alpha-D-glucose + 2 NAD(+) + H2O = UDP-alpha-D-glucuronate + 2 NADH + 3 H(+)</text>
        <dbReference type="Rhea" id="RHEA:23596"/>
        <dbReference type="ChEBI" id="CHEBI:15377"/>
        <dbReference type="ChEBI" id="CHEBI:15378"/>
        <dbReference type="ChEBI" id="CHEBI:57540"/>
        <dbReference type="ChEBI" id="CHEBI:57945"/>
        <dbReference type="ChEBI" id="CHEBI:58052"/>
        <dbReference type="ChEBI" id="CHEBI:58885"/>
        <dbReference type="EC" id="1.1.1.22"/>
    </reaction>
</comment>
<dbReference type="GO" id="GO:0006065">
    <property type="term" value="P:UDP-glucuronate biosynthetic process"/>
    <property type="evidence" value="ECO:0007669"/>
    <property type="project" value="UniProtKB-UniPathway"/>
</dbReference>
<feature type="domain" description="UDP-glucose/GDP-mannose dehydrogenase C-terminal" evidence="12">
    <location>
        <begin position="356"/>
        <end position="475"/>
    </location>
</feature>
<keyword evidence="14" id="KW-1185">Reference proteome</keyword>
<comment type="pathway">
    <text evidence="1">Nucleotide-sugar biosynthesis; UDP-alpha-D-glucuronate biosynthesis; UDP-alpha-D-glucuronate from UDP-alpha-D-glucose: step 1/1.</text>
</comment>
<dbReference type="PANTHER" id="PTHR11374:SF3">
    <property type="entry name" value="UDP-GLUCOSE 6-DEHYDROGENASE"/>
    <property type="match status" value="1"/>
</dbReference>
<evidence type="ECO:0000256" key="4">
    <source>
        <dbReference type="ARBA" id="ARBA00015132"/>
    </source>
</evidence>
<dbReference type="OrthoDB" id="5059218at2759"/>
<dbReference type="SMART" id="SM00984">
    <property type="entry name" value="UDPG_MGDP_dh_C"/>
    <property type="match status" value="1"/>
</dbReference>
<feature type="binding site" evidence="10">
    <location>
        <begin position="244"/>
        <end position="248"/>
    </location>
    <ligand>
        <name>substrate</name>
    </ligand>
</feature>
<keyword evidence="6 8" id="KW-0520">NAD</keyword>
<evidence type="ECO:0000256" key="6">
    <source>
        <dbReference type="ARBA" id="ARBA00023027"/>
    </source>
</evidence>
<feature type="binding site" evidence="11">
    <location>
        <position position="189"/>
    </location>
    <ligand>
        <name>NAD(+)</name>
        <dbReference type="ChEBI" id="CHEBI:57540"/>
    </ligand>
</feature>
<evidence type="ECO:0000313" key="14">
    <source>
        <dbReference type="Proteomes" id="UP000246740"/>
    </source>
</evidence>
<dbReference type="InterPro" id="IPR014026">
    <property type="entry name" value="UDP-Glc/GDP-Man_DH_dimer"/>
</dbReference>
<evidence type="ECO:0000256" key="5">
    <source>
        <dbReference type="ARBA" id="ARBA00023002"/>
    </source>
</evidence>
<dbReference type="InterPro" id="IPR028356">
    <property type="entry name" value="UDPglc_DH_euk"/>
</dbReference>
<dbReference type="InterPro" id="IPR014027">
    <property type="entry name" value="UDP-Glc/GDP-Man_DH_C"/>
</dbReference>
<feature type="binding site" evidence="11">
    <location>
        <begin position="30"/>
        <end position="35"/>
    </location>
    <ligand>
        <name>NAD(+)</name>
        <dbReference type="ChEBI" id="CHEBI:57540"/>
    </ligand>
</feature>
<dbReference type="PIRSF" id="PIRSF500133">
    <property type="entry name" value="UDPglc_DH_euk"/>
    <property type="match status" value="1"/>
</dbReference>